<dbReference type="RefSeq" id="WP_118431380.1">
    <property type="nucleotide sequence ID" value="NZ_QRUU01000011.1"/>
</dbReference>
<dbReference type="AlphaFoldDB" id="A0A412GUW5"/>
<reference evidence="1 2" key="1">
    <citation type="submission" date="2018-08" db="EMBL/GenBank/DDBJ databases">
        <title>A genome reference for cultivated species of the human gut microbiota.</title>
        <authorList>
            <person name="Zou Y."/>
            <person name="Xue W."/>
            <person name="Luo G."/>
        </authorList>
    </citation>
    <scope>NUCLEOTIDE SEQUENCE [LARGE SCALE GENOMIC DNA]</scope>
    <source>
        <strain evidence="1 2">AF24-2</strain>
    </source>
</reference>
<evidence type="ECO:0000313" key="2">
    <source>
        <dbReference type="Proteomes" id="UP000285864"/>
    </source>
</evidence>
<dbReference type="EMBL" id="QRUU01000011">
    <property type="protein sequence ID" value="RGR98590.1"/>
    <property type="molecule type" value="Genomic_DNA"/>
</dbReference>
<organism evidence="1 2">
    <name type="scientific">Phocaeicola coprocola</name>
    <dbReference type="NCBI Taxonomy" id="310298"/>
    <lineage>
        <taxon>Bacteria</taxon>
        <taxon>Pseudomonadati</taxon>
        <taxon>Bacteroidota</taxon>
        <taxon>Bacteroidia</taxon>
        <taxon>Bacteroidales</taxon>
        <taxon>Bacteroidaceae</taxon>
        <taxon>Phocaeicola</taxon>
    </lineage>
</organism>
<accession>A0A412GUW5</accession>
<proteinExistence type="predicted"/>
<keyword evidence="2" id="KW-1185">Reference proteome</keyword>
<gene>
    <name evidence="1" type="ORF">DWY20_04270</name>
</gene>
<comment type="caution">
    <text evidence="1">The sequence shown here is derived from an EMBL/GenBank/DDBJ whole genome shotgun (WGS) entry which is preliminary data.</text>
</comment>
<name>A0A412GUW5_9BACT</name>
<sequence>MKVYAHFLKSEKDGFQYRWRTLLQFGNSWDIIGSVVMKNPGSASLRDIAISEETLRKLSSFDDSTCAWHTFSADNTMILIEKLFVIKNGGKPLDGVIQIFNLFNIRNADLAQALKDGKRAKESVYSTIEDDIASMRTFSAPVYIGWGGLGNLLEFEQQANQYFAFIKNELRQDYLWHDFSRNLFYHPQYLLGRGKNRKHSKWLLNAFCANSTDAATDFAWVPPITIDRAQIIDAVKERTDASKWYEKCRFQFYQGLQVTFDKKTVNIRFVERSENRTFTPRDYHGKAYQMATKILLENFGYIGPENAWIGRKQYASFGANVADISDGIMKELASITSTLKRKAVLL</sequence>
<protein>
    <submittedName>
        <fullName evidence="1">Uncharacterized protein</fullName>
    </submittedName>
</protein>
<dbReference type="Proteomes" id="UP000285864">
    <property type="component" value="Unassembled WGS sequence"/>
</dbReference>
<evidence type="ECO:0000313" key="1">
    <source>
        <dbReference type="EMBL" id="RGR98590.1"/>
    </source>
</evidence>